<dbReference type="AlphaFoldDB" id="A0A383R605"/>
<sequence>MELLAEIPATSPWVIDDFSLTLRLLLAMLLGGLIGLEREQANHPAGLRTHILVCVGSALIMLLSIYGFSSFVYEGNVRVDPARLATAVITGIGFLGAGTIIFTGKSIAGLTTAASLWVVAAIGLAVGAGFQYAAVVTTILVIVILFGFNKVEQRYFGGKRTRVLTLDADSTSEFLHELHVFMETHDVTVKKMMFQRLLNQTGDPMVEKRAELQLVLGVPKQFDMFVFVEQLERVQGVRTVTLE</sequence>
<feature type="transmembrane region" description="Helical" evidence="7">
    <location>
        <begin position="132"/>
        <end position="151"/>
    </location>
</feature>
<feature type="domain" description="MgtC/SapB/SrpB/YhiD N-terminal" evidence="8">
    <location>
        <begin position="24"/>
        <end position="153"/>
    </location>
</feature>
<proteinExistence type="inferred from homology"/>
<gene>
    <name evidence="9" type="ORF">PBLR_10383</name>
</gene>
<dbReference type="PRINTS" id="PR01837">
    <property type="entry name" value="MGTCSAPBPROT"/>
</dbReference>
<dbReference type="PANTHER" id="PTHR33778:SF1">
    <property type="entry name" value="MAGNESIUM TRANSPORTER YHID-RELATED"/>
    <property type="match status" value="1"/>
</dbReference>
<dbReference type="PANTHER" id="PTHR33778">
    <property type="entry name" value="PROTEIN MGTC"/>
    <property type="match status" value="1"/>
</dbReference>
<evidence type="ECO:0000256" key="5">
    <source>
        <dbReference type="ARBA" id="ARBA00022989"/>
    </source>
</evidence>
<dbReference type="Pfam" id="PF02308">
    <property type="entry name" value="MgtC"/>
    <property type="match status" value="1"/>
</dbReference>
<feature type="transmembrane region" description="Helical" evidence="7">
    <location>
        <begin position="84"/>
        <end position="102"/>
    </location>
</feature>
<evidence type="ECO:0000256" key="2">
    <source>
        <dbReference type="ARBA" id="ARBA00009298"/>
    </source>
</evidence>
<keyword evidence="5 7" id="KW-1133">Transmembrane helix</keyword>
<keyword evidence="4 7" id="KW-0812">Transmembrane</keyword>
<evidence type="ECO:0000313" key="9">
    <source>
        <dbReference type="EMBL" id="SYX81964.1"/>
    </source>
</evidence>
<feature type="transmembrane region" description="Helical" evidence="7">
    <location>
        <begin position="107"/>
        <end position="126"/>
    </location>
</feature>
<dbReference type="RefSeq" id="WP_021261564.1">
    <property type="nucleotide sequence ID" value="NZ_LS992241.1"/>
</dbReference>
<evidence type="ECO:0000313" key="10">
    <source>
        <dbReference type="Proteomes" id="UP000304148"/>
    </source>
</evidence>
<dbReference type="EMBL" id="LS992241">
    <property type="protein sequence ID" value="SYX81964.1"/>
    <property type="molecule type" value="Genomic_DNA"/>
</dbReference>
<evidence type="ECO:0000256" key="6">
    <source>
        <dbReference type="ARBA" id="ARBA00023136"/>
    </source>
</evidence>
<evidence type="ECO:0000259" key="8">
    <source>
        <dbReference type="Pfam" id="PF02308"/>
    </source>
</evidence>
<dbReference type="InterPro" id="IPR049177">
    <property type="entry name" value="MgtC_SapB_SrpB_YhiD_N"/>
</dbReference>
<dbReference type="InterPro" id="IPR003416">
    <property type="entry name" value="MgtC/SapB/SrpB/YhiD_fam"/>
</dbReference>
<accession>A0A383R605</accession>
<dbReference type="GO" id="GO:0005886">
    <property type="term" value="C:plasma membrane"/>
    <property type="evidence" value="ECO:0007669"/>
    <property type="project" value="UniProtKB-SubCell"/>
</dbReference>
<organism evidence="9 10">
    <name type="scientific">Paenibacillus alvei</name>
    <name type="common">Bacillus alvei</name>
    <dbReference type="NCBI Taxonomy" id="44250"/>
    <lineage>
        <taxon>Bacteria</taxon>
        <taxon>Bacillati</taxon>
        <taxon>Bacillota</taxon>
        <taxon>Bacilli</taxon>
        <taxon>Bacillales</taxon>
        <taxon>Paenibacillaceae</taxon>
        <taxon>Paenibacillus</taxon>
    </lineage>
</organism>
<comment type="similarity">
    <text evidence="2">Belongs to the MgtC/SapB family.</text>
</comment>
<evidence type="ECO:0000256" key="7">
    <source>
        <dbReference type="SAM" id="Phobius"/>
    </source>
</evidence>
<protein>
    <submittedName>
        <fullName evidence="9">MgtC/SapB transporter</fullName>
    </submittedName>
</protein>
<evidence type="ECO:0000256" key="4">
    <source>
        <dbReference type="ARBA" id="ARBA00022692"/>
    </source>
</evidence>
<reference evidence="10" key="1">
    <citation type="submission" date="2018-08" db="EMBL/GenBank/DDBJ databases">
        <authorList>
            <person name="Chevrot R."/>
        </authorList>
    </citation>
    <scope>NUCLEOTIDE SEQUENCE [LARGE SCALE GENOMIC DNA]</scope>
</reference>
<feature type="transmembrane region" description="Helical" evidence="7">
    <location>
        <begin position="49"/>
        <end position="72"/>
    </location>
</feature>
<comment type="subcellular location">
    <subcellularLocation>
        <location evidence="1">Cell membrane</location>
        <topology evidence="1">Multi-pass membrane protein</topology>
    </subcellularLocation>
</comment>
<keyword evidence="3" id="KW-1003">Cell membrane</keyword>
<dbReference type="Proteomes" id="UP000304148">
    <property type="component" value="Chromosome"/>
</dbReference>
<evidence type="ECO:0000256" key="3">
    <source>
        <dbReference type="ARBA" id="ARBA00022475"/>
    </source>
</evidence>
<keyword evidence="6 7" id="KW-0472">Membrane</keyword>
<evidence type="ECO:0000256" key="1">
    <source>
        <dbReference type="ARBA" id="ARBA00004651"/>
    </source>
</evidence>
<name>A0A383R605_PAEAL</name>
<feature type="transmembrane region" description="Helical" evidence="7">
    <location>
        <begin position="20"/>
        <end position="37"/>
    </location>
</feature>